<dbReference type="Pfam" id="PF09413">
    <property type="entry name" value="DUF2007"/>
    <property type="match status" value="1"/>
</dbReference>
<dbReference type="RefSeq" id="WP_047855500.1">
    <property type="nucleotide sequence ID" value="NZ_CP011509.1"/>
</dbReference>
<reference evidence="6 8" key="2">
    <citation type="submission" date="2018-08" db="EMBL/GenBank/DDBJ databases">
        <title>Genomic Encyclopedia of Archaeal and Bacterial Type Strains, Phase II (KMG-II): from individual species to whole genera.</title>
        <authorList>
            <person name="Goeker M."/>
        </authorList>
    </citation>
    <scope>NUCLEOTIDE SEQUENCE [LARGE SCALE GENOMIC DNA]</scope>
    <source>
        <strain evidence="6 8">DSM 2261</strain>
    </source>
</reference>
<keyword evidence="1" id="KW-0677">Repeat</keyword>
<dbReference type="SMART" id="SM00028">
    <property type="entry name" value="TPR"/>
    <property type="match status" value="4"/>
</dbReference>
<dbReference type="Proteomes" id="UP000256345">
    <property type="component" value="Unassembled WGS sequence"/>
</dbReference>
<dbReference type="Proteomes" id="UP000035579">
    <property type="component" value="Chromosome"/>
</dbReference>
<sequence length="369" mass="41549">MTRQLESDEELVLLTGCDDTSEASLMRGLLEAHGIPVLIQGEHTHALHGVLTDNDEVRILVQRKHLSEAQELLDATIVTDEEDEDEEQPAPQSVLSKWVRRAWLIIPLVPLLLILSLVPRELRLRPHRETHEEQLAAGDTAYEAKQFQAAEAAYRQALGAAEQLPEEEGHRPDARTRLALALMAQERWSDAEPLLRDALAEHSRQDEQETSRSFTKPPAFADDHAYLGEVLYKRKQYGEAETHLRTALSAYRGRFATSKELPTVLQLSTALIEWERPVLAVSALKETLGHLSVKMDESPERYKLLETLALAHQRAGQHEEAVRISQRALELGKRLHGETHPELFDLRETYAGSLRALGREVPGTTEAAR</sequence>
<dbReference type="PANTHER" id="PTHR45641:SF19">
    <property type="entry name" value="NEPHROCYSTIN-3"/>
    <property type="match status" value="1"/>
</dbReference>
<dbReference type="KEGG" id="age:AA314_02377"/>
<accession>A0AAC8TDN0</accession>
<dbReference type="EMBL" id="CP011509">
    <property type="protein sequence ID" value="AKJ00751.1"/>
    <property type="molecule type" value="Genomic_DNA"/>
</dbReference>
<evidence type="ECO:0000313" key="8">
    <source>
        <dbReference type="Proteomes" id="UP000256345"/>
    </source>
</evidence>
<dbReference type="SUPFAM" id="SSF54913">
    <property type="entry name" value="GlnB-like"/>
    <property type="match status" value="1"/>
</dbReference>
<evidence type="ECO:0000256" key="3">
    <source>
        <dbReference type="SAM" id="MobiDB-lite"/>
    </source>
</evidence>
<dbReference type="Gene3D" id="3.30.70.790">
    <property type="entry name" value="UreE, C-terminal domain"/>
    <property type="match status" value="1"/>
</dbReference>
<dbReference type="SUPFAM" id="SSF48452">
    <property type="entry name" value="TPR-like"/>
    <property type="match status" value="1"/>
</dbReference>
<feature type="region of interest" description="Disordered" evidence="3">
    <location>
        <begin position="201"/>
        <end position="220"/>
    </location>
</feature>
<keyword evidence="2" id="KW-0802">TPR repeat</keyword>
<protein>
    <submittedName>
        <fullName evidence="6">Tetratricopeptide repeat protein</fullName>
    </submittedName>
</protein>
<proteinExistence type="predicted"/>
<feature type="compositionally biased region" description="Basic and acidic residues" evidence="3">
    <location>
        <begin position="201"/>
        <end position="210"/>
    </location>
</feature>
<reference evidence="5 7" key="1">
    <citation type="submission" date="2015-05" db="EMBL/GenBank/DDBJ databases">
        <title>Genome assembly of Archangium gephyra DSM 2261.</title>
        <authorList>
            <person name="Sharma G."/>
            <person name="Subramanian S."/>
        </authorList>
    </citation>
    <scope>NUCLEOTIDE SEQUENCE [LARGE SCALE GENOMIC DNA]</scope>
    <source>
        <strain evidence="5 7">DSM 2261</strain>
    </source>
</reference>
<dbReference type="InterPro" id="IPR018551">
    <property type="entry name" value="DUF2007"/>
</dbReference>
<organism evidence="5 7">
    <name type="scientific">Archangium gephyra</name>
    <dbReference type="NCBI Taxonomy" id="48"/>
    <lineage>
        <taxon>Bacteria</taxon>
        <taxon>Pseudomonadati</taxon>
        <taxon>Myxococcota</taxon>
        <taxon>Myxococcia</taxon>
        <taxon>Myxococcales</taxon>
        <taxon>Cystobacterineae</taxon>
        <taxon>Archangiaceae</taxon>
        <taxon>Archangium</taxon>
    </lineage>
</organism>
<dbReference type="InterPro" id="IPR011990">
    <property type="entry name" value="TPR-like_helical_dom_sf"/>
</dbReference>
<dbReference type="InterPro" id="IPR019734">
    <property type="entry name" value="TPR_rpt"/>
</dbReference>
<gene>
    <name evidence="5" type="ORF">AA314_02377</name>
    <name evidence="6" type="ORF">ATI61_1127</name>
</gene>
<evidence type="ECO:0000256" key="1">
    <source>
        <dbReference type="ARBA" id="ARBA00022737"/>
    </source>
</evidence>
<keyword evidence="8" id="KW-1185">Reference proteome</keyword>
<evidence type="ECO:0000313" key="7">
    <source>
        <dbReference type="Proteomes" id="UP000035579"/>
    </source>
</evidence>
<dbReference type="Gene3D" id="1.25.40.10">
    <property type="entry name" value="Tetratricopeptide repeat domain"/>
    <property type="match status" value="2"/>
</dbReference>
<dbReference type="EMBL" id="QUMU01000012">
    <property type="protein sequence ID" value="REG25912.1"/>
    <property type="molecule type" value="Genomic_DNA"/>
</dbReference>
<feature type="domain" description="DUF2007" evidence="4">
    <location>
        <begin position="19"/>
        <end position="74"/>
    </location>
</feature>
<evidence type="ECO:0000256" key="2">
    <source>
        <dbReference type="ARBA" id="ARBA00022803"/>
    </source>
</evidence>
<dbReference type="PANTHER" id="PTHR45641">
    <property type="entry name" value="TETRATRICOPEPTIDE REPEAT PROTEIN (AFU_ORTHOLOGUE AFUA_6G03870)"/>
    <property type="match status" value="1"/>
</dbReference>
<evidence type="ECO:0000313" key="5">
    <source>
        <dbReference type="EMBL" id="AKJ00751.1"/>
    </source>
</evidence>
<dbReference type="Pfam" id="PF13374">
    <property type="entry name" value="TPR_10"/>
    <property type="match status" value="1"/>
</dbReference>
<dbReference type="Pfam" id="PF13424">
    <property type="entry name" value="TPR_12"/>
    <property type="match status" value="1"/>
</dbReference>
<name>A0AAC8TDN0_9BACT</name>
<dbReference type="AlphaFoldDB" id="A0AAC8TDN0"/>
<evidence type="ECO:0000259" key="4">
    <source>
        <dbReference type="Pfam" id="PF09413"/>
    </source>
</evidence>
<evidence type="ECO:0000313" key="6">
    <source>
        <dbReference type="EMBL" id="REG25912.1"/>
    </source>
</evidence>
<dbReference type="InterPro" id="IPR011322">
    <property type="entry name" value="N-reg_PII-like_a/b"/>
</dbReference>